<evidence type="ECO:0000256" key="1">
    <source>
        <dbReference type="ARBA" id="ARBA00022468"/>
    </source>
</evidence>
<dbReference type="Pfam" id="PF03542">
    <property type="entry name" value="Tuberin"/>
    <property type="match status" value="1"/>
</dbReference>
<dbReference type="PANTHER" id="PTHR10063">
    <property type="entry name" value="TUBERIN"/>
    <property type="match status" value="1"/>
</dbReference>
<dbReference type="Gene3D" id="3.40.50.11210">
    <property type="entry name" value="Rap/Ran-GAP"/>
    <property type="match status" value="1"/>
</dbReference>
<dbReference type="PROSITE" id="PS50085">
    <property type="entry name" value="RAPGAP"/>
    <property type="match status" value="1"/>
</dbReference>
<evidence type="ECO:0000313" key="5">
    <source>
        <dbReference type="Proteomes" id="UP000837801"/>
    </source>
</evidence>
<keyword evidence="1" id="KW-0343">GTPase activation</keyword>
<dbReference type="GO" id="GO:0005096">
    <property type="term" value="F:GTPase activator activity"/>
    <property type="evidence" value="ECO:0007669"/>
    <property type="project" value="UniProtKB-KW"/>
</dbReference>
<protein>
    <recommendedName>
        <fullName evidence="3">Rap-GAP domain-containing protein</fullName>
    </recommendedName>
</protein>
<organism evidence="4 5">
    <name type="scientific">[Candida] railenensis</name>
    <dbReference type="NCBI Taxonomy" id="45579"/>
    <lineage>
        <taxon>Eukaryota</taxon>
        <taxon>Fungi</taxon>
        <taxon>Dikarya</taxon>
        <taxon>Ascomycota</taxon>
        <taxon>Saccharomycotina</taxon>
        <taxon>Pichiomycetes</taxon>
        <taxon>Debaryomycetaceae</taxon>
        <taxon>Kurtzmaniella</taxon>
    </lineage>
</organism>
<dbReference type="InterPro" id="IPR000331">
    <property type="entry name" value="Rap/Ran_GAP_dom"/>
</dbReference>
<evidence type="ECO:0000256" key="2">
    <source>
        <dbReference type="SAM" id="MobiDB-lite"/>
    </source>
</evidence>
<comment type="caution">
    <text evidence="4">The sequence shown here is derived from an EMBL/GenBank/DDBJ whole genome shotgun (WGS) entry which is preliminary data.</text>
</comment>
<dbReference type="FunFam" id="3.40.50.11210:FF:000007">
    <property type="entry name" value="Tuberous sclerosis 2"/>
    <property type="match status" value="1"/>
</dbReference>
<dbReference type="InterPro" id="IPR035974">
    <property type="entry name" value="Rap/Ran-GAP_sf"/>
</dbReference>
<dbReference type="GO" id="GO:0005634">
    <property type="term" value="C:nucleus"/>
    <property type="evidence" value="ECO:0007669"/>
    <property type="project" value="InterPro"/>
</dbReference>
<evidence type="ECO:0000313" key="4">
    <source>
        <dbReference type="EMBL" id="CAH2353299.1"/>
    </source>
</evidence>
<dbReference type="GO" id="GO:0032007">
    <property type="term" value="P:negative regulation of TOR signaling"/>
    <property type="evidence" value="ECO:0007669"/>
    <property type="project" value="TreeGrafter"/>
</dbReference>
<keyword evidence="5" id="KW-1185">Reference proteome</keyword>
<feature type="region of interest" description="Disordered" evidence="2">
    <location>
        <begin position="1089"/>
        <end position="1108"/>
    </location>
</feature>
<dbReference type="EMBL" id="CAKXYY010000010">
    <property type="protein sequence ID" value="CAH2353299.1"/>
    <property type="molecule type" value="Genomic_DNA"/>
</dbReference>
<dbReference type="SUPFAM" id="SSF111347">
    <property type="entry name" value="Rap/Ran-GAP"/>
    <property type="match status" value="1"/>
</dbReference>
<dbReference type="GO" id="GO:0033596">
    <property type="term" value="C:TSC1-TSC2 complex"/>
    <property type="evidence" value="ECO:0007669"/>
    <property type="project" value="TreeGrafter"/>
</dbReference>
<dbReference type="GO" id="GO:0051056">
    <property type="term" value="P:regulation of small GTPase mediated signal transduction"/>
    <property type="evidence" value="ECO:0007669"/>
    <property type="project" value="InterPro"/>
</dbReference>
<gene>
    <name evidence="4" type="ORF">CLIB1423_10S01860</name>
</gene>
<dbReference type="InterPro" id="IPR027107">
    <property type="entry name" value="Tuberin/Ral-act_asu"/>
</dbReference>
<sequence>MSTHYPNFGRSSGGLGSVFKSFTKSLKSTSASSSPIQVNPKVVGGGADQQKLFSHLSSGNLQARATAVIKISESLEKFAISSIPEIWYSARDLCEQNSSNKTIRRNVVQLLVRCIELDHTLSASVRLVYFQDIARYCSNTVAKGVDPDLDLFLRALAQLTNDGRDIYDLVVYKSEENLMSTIGSWIDVVGSVHENAVIATTSLSGTFFSITPSTTHSTSNTAADQAASNQKNLLSLIQFTKNCFKFNFNIIEEALLGSIMLKIASIGSAICLKEEELSPTYIGNGGRDSITSSASLYSPIITEILELINALVVFGHIPSVCFHRVIELVCCCNSQNEVLTWEIISNLASDVSEYLVLTSLCEIISNDELQKSKMDPQCTSVRAAIGAVAILEKIHTSSSAENKGNFEYIHSTVLKAARSAFQHNVPSVVTSLLKSINRMFSGENIKYFERLFPFQIWYSATSSMYDALKAISLNSVEDELLWKDICLNLQNLYESHHVLHTPKDRLVDLFMFYPHFIDSTTIEFALNFYSEERYCVCHANPQWKENAFKLLNYFYYNPNTDSSIKIKTLSVINDAFELSIDPIDSEILLHIFKKSSALTDLQVIKYLEEIVVRQCLSRIPLSTYNEILEAFKTANLVPSAKGDDNFNSSMLQAFCKIFVITSTIDPARAQVTYNFIIAIANSSISTLNVNNLLTISRCLVRLRCTNEGYYYFSAPTDMDGLATAVNRNKNDANFEKSEYLWEYPEHLNFLPEEYFDMPSRRLVLYIQSNSHHQLSEPQFILDISIWFEVVLNIMQKFVGWEIYTFIWAHFCPQLANMQLFSRNQSQILKLRSIVCEQLTLNLPSQIQIPNKTTKANLQVMFVRTLSALMGYHSPFSKHDEDQIINALIFGLSSWEKTAIPCIHILTVCCYETPLSIKKFLSLILNKLQTRISSPLAASPTLEFLLSLINLETLTANFTLDEFRRVFAIAFKYIQHCSERQTKNSDEEEVNIQVHGIDADIDQTPSTSTQSSATLSHYVLALSYHVISAWYLKLNMNERKQLSSFLIKNLLASCAVPQDNQQVMAYIDLITRFTYSDLDLTMSQPLKKHFGGAGSSSSNNGNSGSMSNSNQSFTTNTWIIGGTILTISTNGSTGDSEITIRRPTGITSMKVSLNNAELSSGGGASNKQLVTSNHILLQLFNNMDVNNKSKPIPLIEDPVSNRAISTFDRIPTVEFHKVGLVYMGPNQSNERDILGNRVGSVAYQEFSDKVGTLIRLNQCKEVYVGGLDTESNTDGDYAIFWKSKTQQLIFHTTTMMPNNENDKRFELKKRHIGNNYVNIFFDESGLPFNFNVIRSQFNFLNIVITPHSLSSANFPMTSSGNSGSNSSNYYKVKIIRRAGVPGVFACCHFKIISQEQLPVFIRNLSIISNLFASVWHTTGEYVSNWAHRFNQIKVLKEKTIKNHLVLKEEQERLMERNINGSAGRGSVGTGGGVGGGSDGIGTNTAQSFLEQLRDVHPITNITNIDTNKFEYIGAEDDGLYSVFEFNSYT</sequence>
<feature type="domain" description="Rap-GAP" evidence="3">
    <location>
        <begin position="1203"/>
        <end position="1443"/>
    </location>
</feature>
<dbReference type="Pfam" id="PF02145">
    <property type="entry name" value="Rap_GAP"/>
    <property type="match status" value="1"/>
</dbReference>
<dbReference type="Proteomes" id="UP000837801">
    <property type="component" value="Unassembled WGS sequence"/>
</dbReference>
<reference evidence="4" key="1">
    <citation type="submission" date="2022-03" db="EMBL/GenBank/DDBJ databases">
        <authorList>
            <person name="Legras J.-L."/>
            <person name="Devillers H."/>
            <person name="Grondin C."/>
        </authorList>
    </citation>
    <scope>NUCLEOTIDE SEQUENCE</scope>
    <source>
        <strain evidence="4">CLIB 1423</strain>
    </source>
</reference>
<dbReference type="InterPro" id="IPR018515">
    <property type="entry name" value="Tuberin-type_domain"/>
</dbReference>
<accession>A0A9P0QPW0</accession>
<proteinExistence type="predicted"/>
<evidence type="ECO:0000259" key="3">
    <source>
        <dbReference type="PROSITE" id="PS50085"/>
    </source>
</evidence>
<dbReference type="OrthoDB" id="19311at2759"/>
<dbReference type="InterPro" id="IPR024584">
    <property type="entry name" value="Tuberin_N"/>
</dbReference>
<dbReference type="PANTHER" id="PTHR10063:SF0">
    <property type="entry name" value="TUBERIN"/>
    <property type="match status" value="1"/>
</dbReference>
<feature type="compositionally biased region" description="Low complexity" evidence="2">
    <location>
        <begin position="1094"/>
        <end position="1108"/>
    </location>
</feature>
<name>A0A9P0QPW0_9ASCO</name>
<dbReference type="Pfam" id="PF11864">
    <property type="entry name" value="DUF3384"/>
    <property type="match status" value="1"/>
</dbReference>